<dbReference type="KEGG" id="bcai:K788_0000717"/>
<accession>A0A0P0RHN5</accession>
<organism evidence="1 2">
    <name type="scientific">Paraburkholderia caribensis MBA4</name>
    <dbReference type="NCBI Taxonomy" id="1323664"/>
    <lineage>
        <taxon>Bacteria</taxon>
        <taxon>Pseudomonadati</taxon>
        <taxon>Pseudomonadota</taxon>
        <taxon>Betaproteobacteria</taxon>
        <taxon>Burkholderiales</taxon>
        <taxon>Burkholderiaceae</taxon>
        <taxon>Paraburkholderia</taxon>
    </lineage>
</organism>
<dbReference type="EMBL" id="CP012747">
    <property type="protein sequence ID" value="ALL68175.1"/>
    <property type="molecule type" value="Genomic_DNA"/>
</dbReference>
<proteinExistence type="predicted"/>
<reference evidence="1 2" key="1">
    <citation type="journal article" date="2014" name="Genome Announc.">
        <title>Draft Genome Sequence of the Haloacid-Degrading Burkholderia caribensis Strain MBA4.</title>
        <authorList>
            <person name="Pan Y."/>
            <person name="Kong K.F."/>
            <person name="Tsang J.S."/>
        </authorList>
    </citation>
    <scope>NUCLEOTIDE SEQUENCE [LARGE SCALE GENOMIC DNA]</scope>
    <source>
        <strain evidence="1 2">MBA4</strain>
    </source>
</reference>
<name>A0A0P0RHN5_9BURK</name>
<gene>
    <name evidence="1" type="ORF">K788_0000717</name>
</gene>
<dbReference type="Proteomes" id="UP000019146">
    <property type="component" value="Chromosome 2"/>
</dbReference>
<sequence>MHHRILCDGIRATFMPGFASAGRRELSEETGDSGKPLPTASAPVAWRAFYKYSR</sequence>
<evidence type="ECO:0000313" key="2">
    <source>
        <dbReference type="Proteomes" id="UP000019146"/>
    </source>
</evidence>
<dbReference type="AlphaFoldDB" id="A0A0P0RHN5"/>
<evidence type="ECO:0000313" key="1">
    <source>
        <dbReference type="EMBL" id="ALL68175.1"/>
    </source>
</evidence>
<protein>
    <submittedName>
        <fullName evidence="1">Uncharacterized protein</fullName>
    </submittedName>
</protein>